<dbReference type="GO" id="GO:0016020">
    <property type="term" value="C:membrane"/>
    <property type="evidence" value="ECO:0007669"/>
    <property type="project" value="UniProtKB-SubCell"/>
</dbReference>
<evidence type="ECO:0000256" key="7">
    <source>
        <dbReference type="SAM" id="Phobius"/>
    </source>
</evidence>
<keyword evidence="5 7" id="KW-1133">Transmembrane helix</keyword>
<name>A0A8B8QTQ8_9MYRT</name>
<accession>A0A8B8QTQ8</accession>
<dbReference type="GeneID" id="115755366"/>
<keyword evidence="3 7" id="KW-0812">Transmembrane</keyword>
<feature type="transmembrane region" description="Helical" evidence="7">
    <location>
        <begin position="18"/>
        <end position="36"/>
    </location>
</feature>
<feature type="domain" description="Trichome birefringence-like C-terminal" evidence="8">
    <location>
        <begin position="108"/>
        <end position="398"/>
    </location>
</feature>
<dbReference type="GO" id="GO:0005794">
    <property type="term" value="C:Golgi apparatus"/>
    <property type="evidence" value="ECO:0007669"/>
    <property type="project" value="TreeGrafter"/>
</dbReference>
<dbReference type="PANTHER" id="PTHR32285:SF11">
    <property type="entry name" value="PROTEIN TRICHOME BIREFRINGENCE-LIKE 34"/>
    <property type="match status" value="1"/>
</dbReference>
<dbReference type="AlphaFoldDB" id="A0A8B8QTQ8"/>
<evidence type="ECO:0000313" key="11">
    <source>
        <dbReference type="RefSeq" id="XP_030550594.2"/>
    </source>
</evidence>
<evidence type="ECO:0000256" key="6">
    <source>
        <dbReference type="ARBA" id="ARBA00023136"/>
    </source>
</evidence>
<evidence type="ECO:0000256" key="5">
    <source>
        <dbReference type="ARBA" id="ARBA00022989"/>
    </source>
</evidence>
<keyword evidence="10" id="KW-1185">Reference proteome</keyword>
<comment type="similarity">
    <text evidence="2">Belongs to the PC-esterase family. TBL subfamily.</text>
</comment>
<feature type="domain" description="Trichome birefringence-like N-terminal" evidence="9">
    <location>
        <begin position="54"/>
        <end position="107"/>
    </location>
</feature>
<keyword evidence="4" id="KW-0735">Signal-anchor</keyword>
<evidence type="ECO:0000259" key="9">
    <source>
        <dbReference type="Pfam" id="PF14416"/>
    </source>
</evidence>
<dbReference type="InterPro" id="IPR025846">
    <property type="entry name" value="TBL_N"/>
</dbReference>
<evidence type="ECO:0000259" key="8">
    <source>
        <dbReference type="Pfam" id="PF13839"/>
    </source>
</evidence>
<dbReference type="GO" id="GO:0016413">
    <property type="term" value="F:O-acetyltransferase activity"/>
    <property type="evidence" value="ECO:0007669"/>
    <property type="project" value="InterPro"/>
</dbReference>
<organism evidence="10 11">
    <name type="scientific">Rhodamnia argentea</name>
    <dbReference type="NCBI Taxonomy" id="178133"/>
    <lineage>
        <taxon>Eukaryota</taxon>
        <taxon>Viridiplantae</taxon>
        <taxon>Streptophyta</taxon>
        <taxon>Embryophyta</taxon>
        <taxon>Tracheophyta</taxon>
        <taxon>Spermatophyta</taxon>
        <taxon>Magnoliopsida</taxon>
        <taxon>eudicotyledons</taxon>
        <taxon>Gunneridae</taxon>
        <taxon>Pentapetalae</taxon>
        <taxon>rosids</taxon>
        <taxon>malvids</taxon>
        <taxon>Myrtales</taxon>
        <taxon>Myrtaceae</taxon>
        <taxon>Myrtoideae</taxon>
        <taxon>Myrteae</taxon>
        <taxon>Australasian group</taxon>
        <taxon>Rhodamnia</taxon>
    </lineage>
</organism>
<dbReference type="KEGG" id="rarg:115755366"/>
<proteinExistence type="inferred from homology"/>
<gene>
    <name evidence="11" type="primary">LOC115755366</name>
</gene>
<dbReference type="InterPro" id="IPR026057">
    <property type="entry name" value="TBL_C"/>
</dbReference>
<evidence type="ECO:0000256" key="4">
    <source>
        <dbReference type="ARBA" id="ARBA00022968"/>
    </source>
</evidence>
<dbReference type="RefSeq" id="XP_030550594.2">
    <property type="nucleotide sequence ID" value="XM_030694734.2"/>
</dbReference>
<dbReference type="Pfam" id="PF13839">
    <property type="entry name" value="PC-Esterase"/>
    <property type="match status" value="1"/>
</dbReference>
<protein>
    <submittedName>
        <fullName evidence="11">Protein trichome birefringence-like 34</fullName>
    </submittedName>
</protein>
<dbReference type="InterPro" id="IPR029962">
    <property type="entry name" value="TBL"/>
</dbReference>
<evidence type="ECO:0000256" key="1">
    <source>
        <dbReference type="ARBA" id="ARBA00004167"/>
    </source>
</evidence>
<dbReference type="Proteomes" id="UP000827889">
    <property type="component" value="Chromosome 8"/>
</dbReference>
<comment type="subcellular location">
    <subcellularLocation>
        <location evidence="1">Membrane</location>
        <topology evidence="1">Single-pass membrane protein</topology>
    </subcellularLocation>
</comment>
<keyword evidence="6 7" id="KW-0472">Membrane</keyword>
<evidence type="ECO:0000313" key="10">
    <source>
        <dbReference type="Proteomes" id="UP000827889"/>
    </source>
</evidence>
<evidence type="ECO:0000256" key="2">
    <source>
        <dbReference type="ARBA" id="ARBA00007727"/>
    </source>
</evidence>
<sequence length="406" mass="47046">MANKPQGVTWASSVTGSFHSLVALLIAVLVVSSLYLSRDRPWLGSPTPTMPTRECDLFSGRWVYDDASHPLYEEKRCPYKSSEITCDAHGRKDTKYQKWRWQPHGCDLPRFNATAFLEKLRNKRLVYVGDSLNRGQWHSLVCMVEPAIPAGFKSMSRPRNASLRFFTAHEYNATIEFYWAPLLVESNCDDPQNHSGHHRIARVRSIENHAKHWRDADFLIFNTYLWWRLPEMELLWGSFESPAAMHKVVKMPRAYEMALNTWSDWLEAHVNRSKTKLFFATMSPSHENAKEWGGIPGQSCYGETEPITREGYRGTGSVLAMMRVVERVIKKLETRGVTVHVLNITQLSEYRKDAHPAINRKYWHPLTKEQLANPVSYADCFHWCLPGLPDVWNELLYTYIFHILDT</sequence>
<evidence type="ECO:0000256" key="3">
    <source>
        <dbReference type="ARBA" id="ARBA00022692"/>
    </source>
</evidence>
<dbReference type="Pfam" id="PF14416">
    <property type="entry name" value="PMR5N"/>
    <property type="match status" value="1"/>
</dbReference>
<reference evidence="11" key="1">
    <citation type="submission" date="2025-08" db="UniProtKB">
        <authorList>
            <consortium name="RefSeq"/>
        </authorList>
    </citation>
    <scope>IDENTIFICATION</scope>
    <source>
        <tissue evidence="11">Leaf</tissue>
    </source>
</reference>
<dbReference type="PANTHER" id="PTHR32285">
    <property type="entry name" value="PROTEIN TRICHOME BIREFRINGENCE-LIKE 9-RELATED"/>
    <property type="match status" value="1"/>
</dbReference>